<dbReference type="SUPFAM" id="SSF52172">
    <property type="entry name" value="CheY-like"/>
    <property type="match status" value="1"/>
</dbReference>
<keyword evidence="4 7" id="KW-0238">DNA-binding</keyword>
<accession>D6U8J0</accession>
<evidence type="ECO:0000256" key="2">
    <source>
        <dbReference type="ARBA" id="ARBA00023012"/>
    </source>
</evidence>
<evidence type="ECO:0000256" key="1">
    <source>
        <dbReference type="ARBA" id="ARBA00022553"/>
    </source>
</evidence>
<dbReference type="Pfam" id="PF00072">
    <property type="entry name" value="Response_reg"/>
    <property type="match status" value="1"/>
</dbReference>
<proteinExistence type="predicted"/>
<gene>
    <name evidence="10" type="ORF">Krac_0778</name>
</gene>
<feature type="DNA-binding region" description="OmpR/PhoB-type" evidence="7">
    <location>
        <begin position="127"/>
        <end position="226"/>
    </location>
</feature>
<dbReference type="CDD" id="cd17574">
    <property type="entry name" value="REC_OmpR"/>
    <property type="match status" value="1"/>
</dbReference>
<evidence type="ECO:0000256" key="4">
    <source>
        <dbReference type="ARBA" id="ARBA00023125"/>
    </source>
</evidence>
<dbReference type="InterPro" id="IPR001789">
    <property type="entry name" value="Sig_transdc_resp-reg_receiver"/>
</dbReference>
<keyword evidence="11" id="KW-1185">Reference proteome</keyword>
<dbReference type="PANTHER" id="PTHR48111">
    <property type="entry name" value="REGULATOR OF RPOS"/>
    <property type="match status" value="1"/>
</dbReference>
<dbReference type="AlphaFoldDB" id="D6U8J0"/>
<name>D6U8J0_KTERA</name>
<dbReference type="GO" id="GO:0000976">
    <property type="term" value="F:transcription cis-regulatory region binding"/>
    <property type="evidence" value="ECO:0007669"/>
    <property type="project" value="TreeGrafter"/>
</dbReference>
<dbReference type="SMART" id="SM00862">
    <property type="entry name" value="Trans_reg_C"/>
    <property type="match status" value="1"/>
</dbReference>
<sequence length="231" mass="26542">MKYKILVVDDDKKTVDLIRLSLKNEHFETLEAYDGIEALALTRSEAPDLIILDWMLPHVGGLDLCRIVRLESTIPVIMLTAKATEDDKLLGLNLGVDDYLTKPFSLRELVARVRVVLRRTYRSEERPATLHFSDLVINVQRHEVWLSGKAIRLTPKEFKLLETFVRNPGRIFSREELVERVCGSNYDGFDRAIDFHLGNLRKKIDTHSEQPSYIQTVHGVGYTLRRANDVA</sequence>
<dbReference type="Pfam" id="PF00486">
    <property type="entry name" value="Trans_reg_C"/>
    <property type="match status" value="1"/>
</dbReference>
<protein>
    <submittedName>
        <fullName evidence="10">Two component transcriptional regulator, winged helix family</fullName>
    </submittedName>
</protein>
<dbReference type="InterPro" id="IPR016032">
    <property type="entry name" value="Sig_transdc_resp-reg_C-effctor"/>
</dbReference>
<feature type="domain" description="OmpR/PhoB-type" evidence="9">
    <location>
        <begin position="127"/>
        <end position="226"/>
    </location>
</feature>
<dbReference type="Proteomes" id="UP000004508">
    <property type="component" value="Unassembled WGS sequence"/>
</dbReference>
<dbReference type="GO" id="GO:0006355">
    <property type="term" value="P:regulation of DNA-templated transcription"/>
    <property type="evidence" value="ECO:0007669"/>
    <property type="project" value="InterPro"/>
</dbReference>
<dbReference type="GO" id="GO:0032993">
    <property type="term" value="C:protein-DNA complex"/>
    <property type="evidence" value="ECO:0007669"/>
    <property type="project" value="TreeGrafter"/>
</dbReference>
<dbReference type="Gene3D" id="3.40.50.2300">
    <property type="match status" value="1"/>
</dbReference>
<feature type="domain" description="Response regulatory" evidence="8">
    <location>
        <begin position="4"/>
        <end position="117"/>
    </location>
</feature>
<dbReference type="PANTHER" id="PTHR48111:SF40">
    <property type="entry name" value="PHOSPHATE REGULON TRANSCRIPTIONAL REGULATORY PROTEIN PHOB"/>
    <property type="match status" value="1"/>
</dbReference>
<dbReference type="InterPro" id="IPR036388">
    <property type="entry name" value="WH-like_DNA-bd_sf"/>
</dbReference>
<evidence type="ECO:0000256" key="5">
    <source>
        <dbReference type="ARBA" id="ARBA00023163"/>
    </source>
</evidence>
<dbReference type="CDD" id="cd00383">
    <property type="entry name" value="trans_reg_C"/>
    <property type="match status" value="1"/>
</dbReference>
<evidence type="ECO:0000259" key="8">
    <source>
        <dbReference type="PROSITE" id="PS50110"/>
    </source>
</evidence>
<evidence type="ECO:0000256" key="3">
    <source>
        <dbReference type="ARBA" id="ARBA00023015"/>
    </source>
</evidence>
<dbReference type="InParanoid" id="D6U8J0"/>
<keyword evidence="2" id="KW-0902">Two-component regulatory system</keyword>
<evidence type="ECO:0000256" key="7">
    <source>
        <dbReference type="PROSITE-ProRule" id="PRU01091"/>
    </source>
</evidence>
<dbReference type="InterPro" id="IPR001867">
    <property type="entry name" value="OmpR/PhoB-type_DNA-bd"/>
</dbReference>
<dbReference type="SUPFAM" id="SSF46894">
    <property type="entry name" value="C-terminal effector domain of the bipartite response regulators"/>
    <property type="match status" value="1"/>
</dbReference>
<dbReference type="GO" id="GO:0000156">
    <property type="term" value="F:phosphorelay response regulator activity"/>
    <property type="evidence" value="ECO:0007669"/>
    <property type="project" value="TreeGrafter"/>
</dbReference>
<dbReference type="GO" id="GO:0005829">
    <property type="term" value="C:cytosol"/>
    <property type="evidence" value="ECO:0007669"/>
    <property type="project" value="TreeGrafter"/>
</dbReference>
<evidence type="ECO:0000313" key="10">
    <source>
        <dbReference type="EMBL" id="EFH80201.1"/>
    </source>
</evidence>
<comment type="caution">
    <text evidence="10">The sequence shown here is derived from an EMBL/GenBank/DDBJ whole genome shotgun (WGS) entry which is preliminary data.</text>
</comment>
<dbReference type="InterPro" id="IPR039420">
    <property type="entry name" value="WalR-like"/>
</dbReference>
<dbReference type="eggNOG" id="COG0745">
    <property type="taxonomic scope" value="Bacteria"/>
</dbReference>
<dbReference type="OrthoDB" id="9792810at2"/>
<dbReference type="STRING" id="485913.Krac_0778"/>
<dbReference type="FunFam" id="3.40.50.2300:FF:000001">
    <property type="entry name" value="DNA-binding response regulator PhoB"/>
    <property type="match status" value="1"/>
</dbReference>
<dbReference type="InterPro" id="IPR011006">
    <property type="entry name" value="CheY-like_superfamily"/>
</dbReference>
<dbReference type="EMBL" id="ADVG01000005">
    <property type="protein sequence ID" value="EFH80201.1"/>
    <property type="molecule type" value="Genomic_DNA"/>
</dbReference>
<organism evidence="10 11">
    <name type="scientific">Ktedonobacter racemifer DSM 44963</name>
    <dbReference type="NCBI Taxonomy" id="485913"/>
    <lineage>
        <taxon>Bacteria</taxon>
        <taxon>Bacillati</taxon>
        <taxon>Chloroflexota</taxon>
        <taxon>Ktedonobacteria</taxon>
        <taxon>Ktedonobacterales</taxon>
        <taxon>Ktedonobacteraceae</taxon>
        <taxon>Ktedonobacter</taxon>
    </lineage>
</organism>
<dbReference type="SMART" id="SM00448">
    <property type="entry name" value="REC"/>
    <property type="match status" value="1"/>
</dbReference>
<dbReference type="Gene3D" id="6.10.250.690">
    <property type="match status" value="1"/>
</dbReference>
<evidence type="ECO:0000313" key="11">
    <source>
        <dbReference type="Proteomes" id="UP000004508"/>
    </source>
</evidence>
<keyword evidence="5" id="KW-0804">Transcription</keyword>
<dbReference type="FunFam" id="1.10.10.10:FF:000018">
    <property type="entry name" value="DNA-binding response regulator ResD"/>
    <property type="match status" value="1"/>
</dbReference>
<dbReference type="PROSITE" id="PS51755">
    <property type="entry name" value="OMPR_PHOB"/>
    <property type="match status" value="1"/>
</dbReference>
<keyword evidence="1 6" id="KW-0597">Phosphoprotein</keyword>
<dbReference type="RefSeq" id="WP_007922615.1">
    <property type="nucleotide sequence ID" value="NZ_ADVG01000005.1"/>
</dbReference>
<evidence type="ECO:0000256" key="6">
    <source>
        <dbReference type="PROSITE-ProRule" id="PRU00169"/>
    </source>
</evidence>
<evidence type="ECO:0000259" key="9">
    <source>
        <dbReference type="PROSITE" id="PS51755"/>
    </source>
</evidence>
<dbReference type="Gene3D" id="1.10.10.10">
    <property type="entry name" value="Winged helix-like DNA-binding domain superfamily/Winged helix DNA-binding domain"/>
    <property type="match status" value="1"/>
</dbReference>
<feature type="modified residue" description="4-aspartylphosphate" evidence="6">
    <location>
        <position position="53"/>
    </location>
</feature>
<keyword evidence="3" id="KW-0805">Transcription regulation</keyword>
<reference evidence="10 11" key="1">
    <citation type="journal article" date="2011" name="Stand. Genomic Sci.">
        <title>Non-contiguous finished genome sequence and contextual data of the filamentous soil bacterium Ktedonobacter racemifer type strain (SOSP1-21).</title>
        <authorList>
            <person name="Chang Y.J."/>
            <person name="Land M."/>
            <person name="Hauser L."/>
            <person name="Chertkov O."/>
            <person name="Del Rio T.G."/>
            <person name="Nolan M."/>
            <person name="Copeland A."/>
            <person name="Tice H."/>
            <person name="Cheng J.F."/>
            <person name="Lucas S."/>
            <person name="Han C."/>
            <person name="Goodwin L."/>
            <person name="Pitluck S."/>
            <person name="Ivanova N."/>
            <person name="Ovchinikova G."/>
            <person name="Pati A."/>
            <person name="Chen A."/>
            <person name="Palaniappan K."/>
            <person name="Mavromatis K."/>
            <person name="Liolios K."/>
            <person name="Brettin T."/>
            <person name="Fiebig A."/>
            <person name="Rohde M."/>
            <person name="Abt B."/>
            <person name="Goker M."/>
            <person name="Detter J.C."/>
            <person name="Woyke T."/>
            <person name="Bristow J."/>
            <person name="Eisen J.A."/>
            <person name="Markowitz V."/>
            <person name="Hugenholtz P."/>
            <person name="Kyrpides N.C."/>
            <person name="Klenk H.P."/>
            <person name="Lapidus A."/>
        </authorList>
    </citation>
    <scope>NUCLEOTIDE SEQUENCE [LARGE SCALE GENOMIC DNA]</scope>
    <source>
        <strain evidence="11">DSM 44963</strain>
    </source>
</reference>
<dbReference type="PROSITE" id="PS50110">
    <property type="entry name" value="RESPONSE_REGULATORY"/>
    <property type="match status" value="1"/>
</dbReference>